<evidence type="ECO:0000256" key="8">
    <source>
        <dbReference type="SAM" id="MobiDB-lite"/>
    </source>
</evidence>
<organism evidence="10 11">
    <name type="scientific">Cotesia congregata</name>
    <name type="common">Parasitoid wasp</name>
    <name type="synonym">Apanteles congregatus</name>
    <dbReference type="NCBI Taxonomy" id="51543"/>
    <lineage>
        <taxon>Eukaryota</taxon>
        <taxon>Metazoa</taxon>
        <taxon>Ecdysozoa</taxon>
        <taxon>Arthropoda</taxon>
        <taxon>Hexapoda</taxon>
        <taxon>Insecta</taxon>
        <taxon>Pterygota</taxon>
        <taxon>Neoptera</taxon>
        <taxon>Endopterygota</taxon>
        <taxon>Hymenoptera</taxon>
        <taxon>Apocrita</taxon>
        <taxon>Ichneumonoidea</taxon>
        <taxon>Braconidae</taxon>
        <taxon>Microgastrinae</taxon>
        <taxon>Cotesia</taxon>
    </lineage>
</organism>
<feature type="compositionally biased region" description="Basic and acidic residues" evidence="8">
    <location>
        <begin position="271"/>
        <end position="280"/>
    </location>
</feature>
<evidence type="ECO:0000256" key="5">
    <source>
        <dbReference type="ARBA" id="ARBA00022989"/>
    </source>
</evidence>
<evidence type="ECO:0000256" key="9">
    <source>
        <dbReference type="SAM" id="Phobius"/>
    </source>
</evidence>
<evidence type="ECO:0000256" key="6">
    <source>
        <dbReference type="ARBA" id="ARBA00023098"/>
    </source>
</evidence>
<reference evidence="10" key="1">
    <citation type="submission" date="2021-04" db="EMBL/GenBank/DDBJ databases">
        <authorList>
            <person name="Chebbi M.A.C M."/>
        </authorList>
    </citation>
    <scope>NUCLEOTIDE SEQUENCE</scope>
</reference>
<evidence type="ECO:0000256" key="1">
    <source>
        <dbReference type="ARBA" id="ARBA00004477"/>
    </source>
</evidence>
<proteinExistence type="predicted"/>
<keyword evidence="5 9" id="KW-1133">Transmembrane helix</keyword>
<keyword evidence="7 9" id="KW-0472">Membrane</keyword>
<evidence type="ECO:0000256" key="3">
    <source>
        <dbReference type="ARBA" id="ARBA00022692"/>
    </source>
</evidence>
<keyword evidence="3 9" id="KW-0812">Transmembrane</keyword>
<comment type="caution">
    <text evidence="10">The sequence shown here is derived from an EMBL/GenBank/DDBJ whole genome shotgun (WGS) entry which is preliminary data.</text>
</comment>
<dbReference type="OrthoDB" id="3990054at2759"/>
<evidence type="ECO:0000313" key="10">
    <source>
        <dbReference type="EMBL" id="CAG5101356.1"/>
    </source>
</evidence>
<feature type="transmembrane region" description="Helical" evidence="9">
    <location>
        <begin position="152"/>
        <end position="169"/>
    </location>
</feature>
<evidence type="ECO:0000256" key="2">
    <source>
        <dbReference type="ARBA" id="ARBA00022064"/>
    </source>
</evidence>
<dbReference type="Pfam" id="PF06775">
    <property type="entry name" value="Seipin"/>
    <property type="match status" value="1"/>
</dbReference>
<dbReference type="GO" id="GO:0005789">
    <property type="term" value="C:endoplasmic reticulum membrane"/>
    <property type="evidence" value="ECO:0007669"/>
    <property type="project" value="UniProtKB-SubCell"/>
</dbReference>
<keyword evidence="11" id="KW-1185">Reference proteome</keyword>
<dbReference type="PANTHER" id="PTHR21212">
    <property type="entry name" value="BERNARDINELLI-SEIP CONGENITAL LIPODYSTROPHY 2 HOMOLOG BSCL2 PROTEIN"/>
    <property type="match status" value="1"/>
</dbReference>
<feature type="region of interest" description="Disordered" evidence="8">
    <location>
        <begin position="271"/>
        <end position="290"/>
    </location>
</feature>
<dbReference type="GO" id="GO:0140042">
    <property type="term" value="P:lipid droplet formation"/>
    <property type="evidence" value="ECO:0007669"/>
    <property type="project" value="UniProtKB-ARBA"/>
</dbReference>
<evidence type="ECO:0000256" key="4">
    <source>
        <dbReference type="ARBA" id="ARBA00022824"/>
    </source>
</evidence>
<accession>A0A8J2HHI6</accession>
<dbReference type="GO" id="GO:0006629">
    <property type="term" value="P:lipid metabolic process"/>
    <property type="evidence" value="ECO:0007669"/>
    <property type="project" value="UniProtKB-KW"/>
</dbReference>
<keyword evidence="4" id="KW-0256">Endoplasmic reticulum</keyword>
<dbReference type="InterPro" id="IPR009617">
    <property type="entry name" value="Seipin"/>
</dbReference>
<protein>
    <recommendedName>
        <fullName evidence="2">Seipin</fullName>
    </recommendedName>
</protein>
<dbReference type="AlphaFoldDB" id="A0A8J2HHI6"/>
<evidence type="ECO:0000256" key="7">
    <source>
        <dbReference type="ARBA" id="ARBA00023136"/>
    </source>
</evidence>
<feature type="transmembrane region" description="Helical" evidence="9">
    <location>
        <begin position="34"/>
        <end position="57"/>
    </location>
</feature>
<name>A0A8J2HHI6_COTCN</name>
<evidence type="ECO:0000313" key="11">
    <source>
        <dbReference type="Proteomes" id="UP000786811"/>
    </source>
</evidence>
<dbReference type="EMBL" id="CAJNRD030001122">
    <property type="protein sequence ID" value="CAG5101356.1"/>
    <property type="molecule type" value="Genomic_DNA"/>
</dbReference>
<dbReference type="CDD" id="cd23995">
    <property type="entry name" value="Seipin_BSCL2_like"/>
    <property type="match status" value="1"/>
</dbReference>
<keyword evidence="6" id="KW-0443">Lipid metabolism</keyword>
<feature type="transmembrane region" description="Helical" evidence="9">
    <location>
        <begin position="227"/>
        <end position="252"/>
    </location>
</feature>
<comment type="subcellular location">
    <subcellularLocation>
        <location evidence="1">Endoplasmic reticulum membrane</location>
        <topology evidence="1">Multi-pass membrane protein</topology>
    </subcellularLocation>
</comment>
<sequence length="329" mass="38412">MFFSKTIKVTFEKLFNAKQQTVKGVQSVFFRSGFIFIGSVVAVWISIFLYTAFYYAYMPNMQHIRPVHFEFDSCQTLKGPSSWPSAFVRFTKKQQFLMVGQPYKINLYLEMPESTTNKELGMFMVCSSLKTHNHGIIDKSCRPTMIHYRSTLLHYLTTLAFSPMLIFGAREEKQNIMLELYRNFEEDQNHPVTSISIEIKSKFIEFYSATIEIHAHLYGLRYLMFHWPILTAIIGITTNLFFISLIFILSYLHFTYEEDLQDEQFSYEKGQMEKSTHKNSTDLSSESSSIEDASLLDDLIKSSDESNKLDLNLPEDKSRYIEEIKSKPK</sequence>
<dbReference type="Proteomes" id="UP000786811">
    <property type="component" value="Unassembled WGS sequence"/>
</dbReference>
<gene>
    <name evidence="10" type="ORF">HICCMSTLAB_LOCUS10429</name>
</gene>
<dbReference type="PANTHER" id="PTHR21212:SF0">
    <property type="entry name" value="SEIPIN"/>
    <property type="match status" value="1"/>
</dbReference>